<sequence length="270" mass="30936">MKFRKSIKDSQTPKEGNLKVKKSKKDSLTPKEGKLKVKKSKNDSLTPKEGKLKVKKDSMTLKEEKLKVEKAKKDSLITKEGKLKVKKFERDSVTPKETIKSEIIYPKRVQVIGLKKDAPKKKINVPNQKSFSQTLTQKKIIAEQKEVLRNVTDIKLIVKNLSFKTKEENLKQLFNGASSIHVPKFSDTGNSKGFAFVTYKSRDEAKIVKRSMNRRKIDGRRISIHFMAKSEVKNQDSKSSTPKKPDLYPRKPSSVLQVPRRQYSFADDSD</sequence>
<dbReference type="InterPro" id="IPR035979">
    <property type="entry name" value="RBD_domain_sf"/>
</dbReference>
<dbReference type="CDD" id="cd00590">
    <property type="entry name" value="RRM_SF"/>
    <property type="match status" value="1"/>
</dbReference>
<feature type="domain" description="RRM" evidence="3">
    <location>
        <begin position="154"/>
        <end position="229"/>
    </location>
</feature>
<dbReference type="SMART" id="SM00360">
    <property type="entry name" value="RRM"/>
    <property type="match status" value="1"/>
</dbReference>
<dbReference type="InterPro" id="IPR050441">
    <property type="entry name" value="RBM"/>
</dbReference>
<dbReference type="Proteomes" id="UP001347796">
    <property type="component" value="Unassembled WGS sequence"/>
</dbReference>
<evidence type="ECO:0000256" key="1">
    <source>
        <dbReference type="PROSITE-ProRule" id="PRU00176"/>
    </source>
</evidence>
<feature type="region of interest" description="Disordered" evidence="2">
    <location>
        <begin position="228"/>
        <end position="270"/>
    </location>
</feature>
<dbReference type="SUPFAM" id="SSF54928">
    <property type="entry name" value="RNA-binding domain, RBD"/>
    <property type="match status" value="1"/>
</dbReference>
<feature type="compositionally biased region" description="Basic and acidic residues" evidence="2">
    <location>
        <begin position="1"/>
        <end position="18"/>
    </location>
</feature>
<dbReference type="PANTHER" id="PTHR48034">
    <property type="entry name" value="TRANSFORMER-2 SEX-DETERMINING PROTEIN-RELATED"/>
    <property type="match status" value="1"/>
</dbReference>
<evidence type="ECO:0000313" key="5">
    <source>
        <dbReference type="Proteomes" id="UP001347796"/>
    </source>
</evidence>
<dbReference type="AlphaFoldDB" id="A0AAN8FZP6"/>
<dbReference type="Pfam" id="PF00076">
    <property type="entry name" value="RRM_1"/>
    <property type="match status" value="1"/>
</dbReference>
<gene>
    <name evidence="4" type="ORF">SNE40_023586</name>
</gene>
<organism evidence="4 5">
    <name type="scientific">Patella caerulea</name>
    <name type="common">Rayed Mediterranean limpet</name>
    <dbReference type="NCBI Taxonomy" id="87958"/>
    <lineage>
        <taxon>Eukaryota</taxon>
        <taxon>Metazoa</taxon>
        <taxon>Spiralia</taxon>
        <taxon>Lophotrochozoa</taxon>
        <taxon>Mollusca</taxon>
        <taxon>Gastropoda</taxon>
        <taxon>Patellogastropoda</taxon>
        <taxon>Patelloidea</taxon>
        <taxon>Patellidae</taxon>
        <taxon>Patella</taxon>
    </lineage>
</organism>
<comment type="caution">
    <text evidence="4">The sequence shown here is derived from an EMBL/GenBank/DDBJ whole genome shotgun (WGS) entry which is preliminary data.</text>
</comment>
<dbReference type="Gene3D" id="3.30.70.330">
    <property type="match status" value="1"/>
</dbReference>
<dbReference type="InterPro" id="IPR012677">
    <property type="entry name" value="Nucleotide-bd_a/b_plait_sf"/>
</dbReference>
<evidence type="ECO:0000256" key="2">
    <source>
        <dbReference type="SAM" id="MobiDB-lite"/>
    </source>
</evidence>
<protein>
    <recommendedName>
        <fullName evidence="3">RRM domain-containing protein</fullName>
    </recommendedName>
</protein>
<keyword evidence="1" id="KW-0694">RNA-binding</keyword>
<feature type="compositionally biased region" description="Basic and acidic residues" evidence="2">
    <location>
        <begin position="25"/>
        <end position="52"/>
    </location>
</feature>
<evidence type="ECO:0000259" key="3">
    <source>
        <dbReference type="PROSITE" id="PS50102"/>
    </source>
</evidence>
<dbReference type="InterPro" id="IPR000504">
    <property type="entry name" value="RRM_dom"/>
</dbReference>
<name>A0AAN8FZP6_PATCE</name>
<dbReference type="GO" id="GO:0003723">
    <property type="term" value="F:RNA binding"/>
    <property type="evidence" value="ECO:0007669"/>
    <property type="project" value="UniProtKB-UniRule"/>
</dbReference>
<accession>A0AAN8FZP6</accession>
<evidence type="ECO:0000313" key="4">
    <source>
        <dbReference type="EMBL" id="KAK6165136.1"/>
    </source>
</evidence>
<dbReference type="EMBL" id="JAZGQO010000025">
    <property type="protein sequence ID" value="KAK6165136.1"/>
    <property type="molecule type" value="Genomic_DNA"/>
</dbReference>
<keyword evidence="5" id="KW-1185">Reference proteome</keyword>
<dbReference type="PROSITE" id="PS50102">
    <property type="entry name" value="RRM"/>
    <property type="match status" value="1"/>
</dbReference>
<reference evidence="4 5" key="1">
    <citation type="submission" date="2024-01" db="EMBL/GenBank/DDBJ databases">
        <title>The genome of the rayed Mediterranean limpet Patella caerulea (Linnaeus, 1758).</title>
        <authorList>
            <person name="Anh-Thu Weber A."/>
            <person name="Halstead-Nussloch G."/>
        </authorList>
    </citation>
    <scope>NUCLEOTIDE SEQUENCE [LARGE SCALE GENOMIC DNA]</scope>
    <source>
        <strain evidence="4">AATW-2023a</strain>
        <tissue evidence="4">Whole specimen</tissue>
    </source>
</reference>
<feature type="region of interest" description="Disordered" evidence="2">
    <location>
        <begin position="1"/>
        <end position="52"/>
    </location>
</feature>
<proteinExistence type="predicted"/>